<keyword evidence="3" id="KW-1185">Reference proteome</keyword>
<name>A0ABW8L469_9GAMM</name>
<proteinExistence type="predicted"/>
<feature type="non-terminal residue" evidence="2">
    <location>
        <position position="127"/>
    </location>
</feature>
<dbReference type="RefSeq" id="WP_404676679.1">
    <property type="nucleotide sequence ID" value="NZ_JBJDOT010000072.1"/>
</dbReference>
<dbReference type="InterPro" id="IPR053144">
    <property type="entry name" value="Acetyltransferase_Butenolide"/>
</dbReference>
<dbReference type="Pfam" id="PF00583">
    <property type="entry name" value="Acetyltransf_1"/>
    <property type="match status" value="1"/>
</dbReference>
<evidence type="ECO:0000259" key="1">
    <source>
        <dbReference type="PROSITE" id="PS51186"/>
    </source>
</evidence>
<dbReference type="PROSITE" id="PS51186">
    <property type="entry name" value="GNAT"/>
    <property type="match status" value="1"/>
</dbReference>
<accession>A0ABW8L469</accession>
<dbReference type="CDD" id="cd04301">
    <property type="entry name" value="NAT_SF"/>
    <property type="match status" value="1"/>
</dbReference>
<protein>
    <submittedName>
        <fullName evidence="2">GNAT family N-acetyltransferase</fullName>
        <ecNumber evidence="2">2.3.1.-</ecNumber>
    </submittedName>
</protein>
<dbReference type="SUPFAM" id="SSF55729">
    <property type="entry name" value="Acyl-CoA N-acyltransferases (Nat)"/>
    <property type="match status" value="1"/>
</dbReference>
<keyword evidence="2" id="KW-0012">Acyltransferase</keyword>
<sequence>MKFTHQLSPQQFTQTFEFLSERSYWSQGISRERLEKAFAHSLCFALIENKQLLAFARVVTDQATFANLLDVFVLEPFRGQGLGKKLMDHVMSHPELPKGSPKIIIKFQLHHSHPYFSNRFALLPVRN</sequence>
<gene>
    <name evidence="2" type="ORF">ACI2JU_23605</name>
</gene>
<keyword evidence="2" id="KW-0808">Transferase</keyword>
<dbReference type="Gene3D" id="3.40.630.30">
    <property type="match status" value="1"/>
</dbReference>
<dbReference type="EC" id="2.3.1.-" evidence="2"/>
<dbReference type="Proteomes" id="UP001620262">
    <property type="component" value="Unassembled WGS sequence"/>
</dbReference>
<organism evidence="2 3">
    <name type="scientific">Pseudoalteromonas rhizosphaerae</name>
    <dbReference type="NCBI Taxonomy" id="2518973"/>
    <lineage>
        <taxon>Bacteria</taxon>
        <taxon>Pseudomonadati</taxon>
        <taxon>Pseudomonadota</taxon>
        <taxon>Gammaproteobacteria</taxon>
        <taxon>Alteromonadales</taxon>
        <taxon>Pseudoalteromonadaceae</taxon>
        <taxon>Pseudoalteromonas</taxon>
    </lineage>
</organism>
<dbReference type="InterPro" id="IPR000182">
    <property type="entry name" value="GNAT_dom"/>
</dbReference>
<evidence type="ECO:0000313" key="3">
    <source>
        <dbReference type="Proteomes" id="UP001620262"/>
    </source>
</evidence>
<dbReference type="PANTHER" id="PTHR43233">
    <property type="entry name" value="FAMILY N-ACETYLTRANSFERASE, PUTATIVE (AFU_ORTHOLOGUE AFUA_6G03350)-RELATED"/>
    <property type="match status" value="1"/>
</dbReference>
<comment type="caution">
    <text evidence="2">The sequence shown here is derived from an EMBL/GenBank/DDBJ whole genome shotgun (WGS) entry which is preliminary data.</text>
</comment>
<dbReference type="EMBL" id="JBJDOT010000072">
    <property type="protein sequence ID" value="MFK3866834.1"/>
    <property type="molecule type" value="Genomic_DNA"/>
</dbReference>
<dbReference type="PANTHER" id="PTHR43233:SF1">
    <property type="entry name" value="FAMILY N-ACETYLTRANSFERASE, PUTATIVE (AFU_ORTHOLOGUE AFUA_6G03350)-RELATED"/>
    <property type="match status" value="1"/>
</dbReference>
<evidence type="ECO:0000313" key="2">
    <source>
        <dbReference type="EMBL" id="MFK3866834.1"/>
    </source>
</evidence>
<dbReference type="InterPro" id="IPR016181">
    <property type="entry name" value="Acyl_CoA_acyltransferase"/>
</dbReference>
<dbReference type="GO" id="GO:0016746">
    <property type="term" value="F:acyltransferase activity"/>
    <property type="evidence" value="ECO:0007669"/>
    <property type="project" value="UniProtKB-KW"/>
</dbReference>
<reference evidence="2 3" key="1">
    <citation type="submission" date="2024-11" db="EMBL/GenBank/DDBJ databases">
        <title>The Natural Products Discovery Center: Release of the First 8490 Sequenced Strains for Exploring Actinobacteria Biosynthetic Diversity.</title>
        <authorList>
            <person name="Kalkreuter E."/>
            <person name="Kautsar S.A."/>
            <person name="Yang D."/>
            <person name="Bader C.D."/>
            <person name="Teijaro C.N."/>
            <person name="Fluegel L."/>
            <person name="Davis C.M."/>
            <person name="Simpson J.R."/>
            <person name="Lauterbach L."/>
            <person name="Steele A.D."/>
            <person name="Gui C."/>
            <person name="Meng S."/>
            <person name="Li G."/>
            <person name="Viehrig K."/>
            <person name="Ye F."/>
            <person name="Su P."/>
            <person name="Kiefer A.F."/>
            <person name="Nichols A."/>
            <person name="Cepeda A.J."/>
            <person name="Yan W."/>
            <person name="Fan B."/>
            <person name="Jiang Y."/>
            <person name="Adhikari A."/>
            <person name="Zheng C.-J."/>
            <person name="Schuster L."/>
            <person name="Cowan T.M."/>
            <person name="Smanski M.J."/>
            <person name="Chevrette M.G."/>
            <person name="De Carvalho L.P.S."/>
            <person name="Shen B."/>
        </authorList>
    </citation>
    <scope>NUCLEOTIDE SEQUENCE [LARGE SCALE GENOMIC DNA]</scope>
    <source>
        <strain evidence="2 3">NPDC078403</strain>
    </source>
</reference>
<feature type="domain" description="N-acetyltransferase" evidence="1">
    <location>
        <begin position="2"/>
        <end position="127"/>
    </location>
</feature>